<keyword evidence="8 16" id="KW-0378">Hydrolase</keyword>
<keyword evidence="4 16" id="KW-0132">Cell division</keyword>
<evidence type="ECO:0000259" key="20">
    <source>
        <dbReference type="Pfam" id="PF08245"/>
    </source>
</evidence>
<protein>
    <recommendedName>
        <fullName evidence="16">Peptidoglycan D,D-transpeptidase FtsI</fullName>
        <ecNumber evidence="16">3.4.16.4</ecNumber>
    </recommendedName>
    <alternativeName>
        <fullName evidence="16">Penicillin-binding protein 3</fullName>
        <shortName evidence="16">PBP-3</shortName>
    </alternativeName>
</protein>
<evidence type="ECO:0000256" key="4">
    <source>
        <dbReference type="ARBA" id="ARBA00022618"/>
    </source>
</evidence>
<feature type="active site" description="Acyl-ester intermediate" evidence="16">
    <location>
        <position position="222"/>
    </location>
</feature>
<keyword evidence="14 16" id="KW-0131">Cell cycle</keyword>
<evidence type="ECO:0000256" key="11">
    <source>
        <dbReference type="ARBA" id="ARBA00022989"/>
    </source>
</evidence>
<dbReference type="GO" id="GO:0016881">
    <property type="term" value="F:acid-amino acid ligase activity"/>
    <property type="evidence" value="ECO:0007669"/>
    <property type="project" value="InterPro"/>
</dbReference>
<dbReference type="GO" id="GO:0000917">
    <property type="term" value="P:division septum assembly"/>
    <property type="evidence" value="ECO:0007669"/>
    <property type="project" value="UniProtKB-KW"/>
</dbReference>
<dbReference type="InterPro" id="IPR037532">
    <property type="entry name" value="FtsI_transpept"/>
</dbReference>
<comment type="pathway">
    <text evidence="16">Cell wall biogenesis; peptidoglycan biosynthesis.</text>
</comment>
<dbReference type="PANTHER" id="PTHR30627">
    <property type="entry name" value="PEPTIDOGLYCAN D,D-TRANSPEPTIDASE"/>
    <property type="match status" value="1"/>
</dbReference>
<dbReference type="Proteomes" id="UP000255192">
    <property type="component" value="Unassembled WGS sequence"/>
</dbReference>
<evidence type="ECO:0000256" key="15">
    <source>
        <dbReference type="ARBA" id="ARBA00023316"/>
    </source>
</evidence>
<evidence type="ECO:0000256" key="9">
    <source>
        <dbReference type="ARBA" id="ARBA00022960"/>
    </source>
</evidence>
<dbReference type="InterPro" id="IPR036138">
    <property type="entry name" value="PBP_dimer_sf"/>
</dbReference>
<evidence type="ECO:0000259" key="17">
    <source>
        <dbReference type="Pfam" id="PF00905"/>
    </source>
</evidence>
<dbReference type="Pfam" id="PF00905">
    <property type="entry name" value="Transpeptidase"/>
    <property type="match status" value="1"/>
</dbReference>
<dbReference type="HAMAP" id="MF_02080">
    <property type="entry name" value="FtsI_transpept"/>
    <property type="match status" value="1"/>
</dbReference>
<comment type="subcellular location">
    <subcellularLocation>
        <location evidence="1">Membrane</location>
    </subcellularLocation>
</comment>
<evidence type="ECO:0000256" key="16">
    <source>
        <dbReference type="HAMAP-Rule" id="MF_02080"/>
    </source>
</evidence>
<keyword evidence="13 16" id="KW-0717">Septation</keyword>
<sequence>MPVKAIWADPKELHDAGGVTLDTRWKALADALNMPLDQLATRINTNPRMRFIYLARQVNPDMADYIKKLKLPGIHLREESRRYYPSGEVTAHLIGFTNVDSQGIEGVEKSFDKWLTGQPGERIVRKDRYGRVIEDISSTDSQAAHNLALSIDERLQALVYRELNNAVAFNKAESGSAVLVDVNTGEVLAMANSPSYNPNNFAGTAKDTMRNRAITDVFEPGSTVKPMVVMTALQRGIVNENTVLNTVPYRINGHEIKDVARYSELTLTGVLQKSSNVGVSKLALAMPSSALVDTYSRFGLGKATNLGLVGERSGLYPQKQRWSDIERATFSFGYGLMVTPLQLARVYATIGSYGIYRPLSITKVDPPVPGERVFPESLVRTVVHMMESVALPGGGGVKAAIKGYRIAIKTGTAKKVGPDGRYINKYIAYTAGVAPASHPRFALVVVINDPQAGKYYGGAVSAPVFGAIMGGVLRTMNIEPDALATGEKSEFVINQGEEQVADRNLRDLLAPWVPNAPERILREMTLDSRVAASGDLFIAVQGHQADGRRYIPQAIAQGVAAIIAEAQGEAKDGEIREMHGVPVIYLSQLNERLSALAGRFYHQPSQQLRLVGVTGTNGKTTTTQLLAQWAKLLGETSAVMGTVGNGLLDKVVPTENTTGSAVDVQHVLSSLVGQGATFGAMEVSSHGLVQHRVAALQFAASVFTNLSRDHLDYHGDMEHYEAAKWLLYSTHHCGQAIVNADDEVGRRWLAKLPDAVAVSMEDHINPNCHGRWLKATAVKLSRQRGDHPV</sequence>
<dbReference type="InterPro" id="IPR050515">
    <property type="entry name" value="Beta-lactam/transpept"/>
</dbReference>
<dbReference type="Gene3D" id="3.40.710.10">
    <property type="entry name" value="DD-peptidase/beta-lactamase superfamily"/>
    <property type="match status" value="1"/>
</dbReference>
<keyword evidence="3 16" id="KW-0997">Cell inner membrane</keyword>
<dbReference type="UniPathway" id="UPA00219"/>
<comment type="function">
    <text evidence="16">Catalyzes cross-linking of the peptidoglycan cell wall at the division septum.</text>
</comment>
<proteinExistence type="inferred from homology"/>
<dbReference type="GO" id="GO:0008955">
    <property type="term" value="F:peptidoglycan glycosyltransferase activity"/>
    <property type="evidence" value="ECO:0007669"/>
    <property type="project" value="InterPro"/>
</dbReference>
<dbReference type="InterPro" id="IPR035911">
    <property type="entry name" value="MurE/MurF_N"/>
</dbReference>
<keyword evidence="5 16" id="KW-0121">Carboxypeptidase</keyword>
<dbReference type="GO" id="GO:0008658">
    <property type="term" value="F:penicillin binding"/>
    <property type="evidence" value="ECO:0007669"/>
    <property type="project" value="InterPro"/>
</dbReference>
<dbReference type="Pfam" id="PF01225">
    <property type="entry name" value="Mur_ligase"/>
    <property type="match status" value="1"/>
</dbReference>
<feature type="domain" description="Mur ligase central" evidence="20">
    <location>
        <begin position="613"/>
        <end position="760"/>
    </location>
</feature>
<evidence type="ECO:0000313" key="21">
    <source>
        <dbReference type="EMBL" id="STU74716.1"/>
    </source>
</evidence>
<dbReference type="InterPro" id="IPR001460">
    <property type="entry name" value="PCN-bd_Tpept"/>
</dbReference>
<dbReference type="SUPFAM" id="SSF63418">
    <property type="entry name" value="MurE/MurF N-terminal domain"/>
    <property type="match status" value="1"/>
</dbReference>
<gene>
    <name evidence="21" type="primary">ftsI_1</name>
    <name evidence="16" type="synonym">ftsI</name>
    <name evidence="21" type="ORF">NCTC204_00787</name>
</gene>
<dbReference type="GO" id="GO:0043093">
    <property type="term" value="P:FtsZ-dependent cytokinesis"/>
    <property type="evidence" value="ECO:0007669"/>
    <property type="project" value="UniProtKB-UniRule"/>
</dbReference>
<dbReference type="Gene3D" id="3.90.1310.10">
    <property type="entry name" value="Penicillin-binding protein 2a (Domain 2)"/>
    <property type="match status" value="1"/>
</dbReference>
<evidence type="ECO:0000256" key="7">
    <source>
        <dbReference type="ARBA" id="ARBA00022692"/>
    </source>
</evidence>
<keyword evidence="21" id="KW-0328">Glycosyltransferase</keyword>
<keyword evidence="9 16" id="KW-0133">Cell shape</keyword>
<feature type="domain" description="Mur ligase N-terminal catalytic" evidence="18">
    <location>
        <begin position="524"/>
        <end position="601"/>
    </location>
</feature>
<keyword evidence="15 16" id="KW-0961">Cell wall biogenesis/degradation</keyword>
<keyword evidence="21" id="KW-0808">Transferase</keyword>
<comment type="similarity">
    <text evidence="16">Belongs to the transpeptidase family. FtsI subfamily.</text>
</comment>
<evidence type="ECO:0000256" key="12">
    <source>
        <dbReference type="ARBA" id="ARBA00023136"/>
    </source>
</evidence>
<dbReference type="GO" id="GO:0006508">
    <property type="term" value="P:proteolysis"/>
    <property type="evidence" value="ECO:0007669"/>
    <property type="project" value="UniProtKB-KW"/>
</dbReference>
<feature type="domain" description="Penicillin-binding protein dimerisation" evidence="19">
    <location>
        <begin position="28"/>
        <end position="135"/>
    </location>
</feature>
<dbReference type="Gene3D" id="3.40.1390.10">
    <property type="entry name" value="MurE/MurF, N-terminal domain"/>
    <property type="match status" value="1"/>
</dbReference>
<feature type="domain" description="Penicillin-binding protein transpeptidase" evidence="17">
    <location>
        <begin position="175"/>
        <end position="469"/>
    </location>
</feature>
<evidence type="ECO:0000256" key="10">
    <source>
        <dbReference type="ARBA" id="ARBA00022984"/>
    </source>
</evidence>
<accession>A0A377ZLY2</accession>
<evidence type="ECO:0000256" key="8">
    <source>
        <dbReference type="ARBA" id="ARBA00022801"/>
    </source>
</evidence>
<evidence type="ECO:0000256" key="5">
    <source>
        <dbReference type="ARBA" id="ARBA00022645"/>
    </source>
</evidence>
<dbReference type="GO" id="GO:0005886">
    <property type="term" value="C:plasma membrane"/>
    <property type="evidence" value="ECO:0007669"/>
    <property type="project" value="UniProtKB-UniRule"/>
</dbReference>
<keyword evidence="2 16" id="KW-1003">Cell membrane</keyword>
<dbReference type="Pfam" id="PF03717">
    <property type="entry name" value="PBP_dimer"/>
    <property type="match status" value="1"/>
</dbReference>
<dbReference type="EC" id="3.4.16.4" evidence="16"/>
<keyword evidence="6 16" id="KW-0645">Protease</keyword>
<dbReference type="GO" id="GO:0009002">
    <property type="term" value="F:serine-type D-Ala-D-Ala carboxypeptidase activity"/>
    <property type="evidence" value="ECO:0007669"/>
    <property type="project" value="UniProtKB-UniRule"/>
</dbReference>
<dbReference type="Pfam" id="PF08245">
    <property type="entry name" value="Mur_ligase_M"/>
    <property type="match status" value="1"/>
</dbReference>
<dbReference type="PANTHER" id="PTHR30627:SF1">
    <property type="entry name" value="PEPTIDOGLYCAN D,D-TRANSPEPTIDASE FTSI"/>
    <property type="match status" value="1"/>
</dbReference>
<evidence type="ECO:0000259" key="19">
    <source>
        <dbReference type="Pfam" id="PF03717"/>
    </source>
</evidence>
<keyword evidence="10 16" id="KW-0573">Peptidoglycan synthesis</keyword>
<organism evidence="21 22">
    <name type="scientific">Klebsiella pneumoniae</name>
    <dbReference type="NCBI Taxonomy" id="573"/>
    <lineage>
        <taxon>Bacteria</taxon>
        <taxon>Pseudomonadati</taxon>
        <taxon>Pseudomonadota</taxon>
        <taxon>Gammaproteobacteria</taxon>
        <taxon>Enterobacterales</taxon>
        <taxon>Enterobacteriaceae</taxon>
        <taxon>Klebsiella/Raoultella group</taxon>
        <taxon>Klebsiella</taxon>
        <taxon>Klebsiella pneumoniae complex</taxon>
    </lineage>
</organism>
<dbReference type="SUPFAM" id="SSF56519">
    <property type="entry name" value="Penicillin binding protein dimerisation domain"/>
    <property type="match status" value="1"/>
</dbReference>
<evidence type="ECO:0000256" key="13">
    <source>
        <dbReference type="ARBA" id="ARBA00023210"/>
    </source>
</evidence>
<evidence type="ECO:0000256" key="6">
    <source>
        <dbReference type="ARBA" id="ARBA00022670"/>
    </source>
</evidence>
<dbReference type="InterPro" id="IPR000713">
    <property type="entry name" value="Mur_ligase_N"/>
</dbReference>
<evidence type="ECO:0000313" key="22">
    <source>
        <dbReference type="Proteomes" id="UP000255192"/>
    </source>
</evidence>
<dbReference type="Gene3D" id="3.30.450.330">
    <property type="match status" value="1"/>
</dbReference>
<reference evidence="21 22" key="1">
    <citation type="submission" date="2018-06" db="EMBL/GenBank/DDBJ databases">
        <authorList>
            <consortium name="Pathogen Informatics"/>
            <person name="Doyle S."/>
        </authorList>
    </citation>
    <scope>NUCLEOTIDE SEQUENCE [LARGE SCALE GENOMIC DNA]</scope>
    <source>
        <strain evidence="21 22">NCTC204</strain>
    </source>
</reference>
<keyword evidence="11 16" id="KW-1133">Transmembrane helix</keyword>
<keyword evidence="12 16" id="KW-0472">Membrane</keyword>
<dbReference type="AlphaFoldDB" id="A0A377ZLY2"/>
<dbReference type="InterPro" id="IPR005311">
    <property type="entry name" value="PBP_dimer"/>
</dbReference>
<dbReference type="GO" id="GO:0009252">
    <property type="term" value="P:peptidoglycan biosynthetic process"/>
    <property type="evidence" value="ECO:0007669"/>
    <property type="project" value="UniProtKB-UniRule"/>
</dbReference>
<dbReference type="GO" id="GO:0008360">
    <property type="term" value="P:regulation of cell shape"/>
    <property type="evidence" value="ECO:0007669"/>
    <property type="project" value="UniProtKB-KW"/>
</dbReference>
<dbReference type="NCBIfam" id="NF011685">
    <property type="entry name" value="PRK15105.1"/>
    <property type="match status" value="1"/>
</dbReference>
<dbReference type="InterPro" id="IPR036565">
    <property type="entry name" value="Mur-like_cat_sf"/>
</dbReference>
<dbReference type="GO" id="GO:0005524">
    <property type="term" value="F:ATP binding"/>
    <property type="evidence" value="ECO:0007669"/>
    <property type="project" value="InterPro"/>
</dbReference>
<dbReference type="SUPFAM" id="SSF56601">
    <property type="entry name" value="beta-lactamase/transpeptidase-like"/>
    <property type="match status" value="1"/>
</dbReference>
<evidence type="ECO:0000256" key="3">
    <source>
        <dbReference type="ARBA" id="ARBA00022519"/>
    </source>
</evidence>
<dbReference type="FunFam" id="3.40.710.10:FF:000003">
    <property type="entry name" value="Peptidoglycan D,D-transpeptidase FtsI"/>
    <property type="match status" value="1"/>
</dbReference>
<dbReference type="FunFam" id="3.40.1390.10:FF:000002">
    <property type="entry name" value="UDP-N-acetylmuramoyl-L-alanyl-D-glutamate--2,6-diaminopimelate ligase"/>
    <property type="match status" value="1"/>
</dbReference>
<name>A0A377ZLY2_KLEPN</name>
<dbReference type="InterPro" id="IPR013221">
    <property type="entry name" value="Mur_ligase_cen"/>
</dbReference>
<comment type="catalytic activity">
    <reaction evidence="16">
        <text>Preferential cleavage: (Ac)2-L-Lys-D-Ala-|-D-Ala. Also transpeptidation of peptidyl-alanyl moieties that are N-acyl substituents of D-alanine.</text>
        <dbReference type="EC" id="3.4.16.4"/>
    </reaction>
</comment>
<evidence type="ECO:0000256" key="2">
    <source>
        <dbReference type="ARBA" id="ARBA00022475"/>
    </source>
</evidence>
<dbReference type="GO" id="GO:0071555">
    <property type="term" value="P:cell wall organization"/>
    <property type="evidence" value="ECO:0007669"/>
    <property type="project" value="UniProtKB-KW"/>
</dbReference>
<dbReference type="InterPro" id="IPR012338">
    <property type="entry name" value="Beta-lactam/transpept-like"/>
</dbReference>
<evidence type="ECO:0000259" key="18">
    <source>
        <dbReference type="Pfam" id="PF01225"/>
    </source>
</evidence>
<keyword evidence="7 16" id="KW-0812">Transmembrane</keyword>
<evidence type="ECO:0000256" key="14">
    <source>
        <dbReference type="ARBA" id="ARBA00023306"/>
    </source>
</evidence>
<dbReference type="Gene3D" id="3.40.1190.10">
    <property type="entry name" value="Mur-like, catalytic domain"/>
    <property type="match status" value="1"/>
</dbReference>
<dbReference type="EMBL" id="UGMD01000002">
    <property type="protein sequence ID" value="STU74716.1"/>
    <property type="molecule type" value="Genomic_DNA"/>
</dbReference>
<dbReference type="FunFam" id="1.10.150.770:FF:000001">
    <property type="entry name" value="Peptidoglycan D,D-transpeptidase FtsI"/>
    <property type="match status" value="1"/>
</dbReference>
<evidence type="ECO:0000256" key="1">
    <source>
        <dbReference type="ARBA" id="ARBA00004370"/>
    </source>
</evidence>
<dbReference type="SUPFAM" id="SSF53623">
    <property type="entry name" value="MurD-like peptide ligases, catalytic domain"/>
    <property type="match status" value="1"/>
</dbReference>